<gene>
    <name evidence="2" type="ORF">BTUL_0311g00030</name>
</gene>
<dbReference type="Proteomes" id="UP000297777">
    <property type="component" value="Unassembled WGS sequence"/>
</dbReference>
<evidence type="ECO:0000313" key="3">
    <source>
        <dbReference type="Proteomes" id="UP000297777"/>
    </source>
</evidence>
<dbReference type="OrthoDB" id="3511491at2759"/>
<sequence>MANYNSRRPEMLDKLYEEGRSNMVYRYAFKDATNDEAIALLPEREKLQAIERVIYKKLFGDDPTDEKDDTGNAKFTAEPKKHDVSVSNDGRNTGNAATPTTKENNDTQEARDPVVAGISHRDQAAIIPPPPEESQLTDRQKRVLARHEAFKAKMGPAAWHRMEEAHKKNLPIITQRDAMLDKRDELLPMRPGGIIQQFSTYAPPTSECECYWLAEEGAQIKEVEQKLNIKIMFAFERSHLFRLWPGPADWDAFEKDPVEGMRLLARCEKFMEFWIWVFVSTGGATHRVPLTTCLEWFLLGEASPEYKEFTRLGSVTKSMKDVEAIEAFKKDIGT</sequence>
<dbReference type="EMBL" id="PQXH01000309">
    <property type="protein sequence ID" value="TGO07204.1"/>
    <property type="molecule type" value="Genomic_DNA"/>
</dbReference>
<organism evidence="2 3">
    <name type="scientific">Botrytis tulipae</name>
    <dbReference type="NCBI Taxonomy" id="87230"/>
    <lineage>
        <taxon>Eukaryota</taxon>
        <taxon>Fungi</taxon>
        <taxon>Dikarya</taxon>
        <taxon>Ascomycota</taxon>
        <taxon>Pezizomycotina</taxon>
        <taxon>Leotiomycetes</taxon>
        <taxon>Helotiales</taxon>
        <taxon>Sclerotiniaceae</taxon>
        <taxon>Botrytis</taxon>
    </lineage>
</organism>
<evidence type="ECO:0000256" key="1">
    <source>
        <dbReference type="SAM" id="MobiDB-lite"/>
    </source>
</evidence>
<feature type="compositionally biased region" description="Polar residues" evidence="1">
    <location>
        <begin position="85"/>
        <end position="102"/>
    </location>
</feature>
<evidence type="ECO:0000313" key="2">
    <source>
        <dbReference type="EMBL" id="TGO07204.1"/>
    </source>
</evidence>
<dbReference type="AlphaFoldDB" id="A0A4Z1E567"/>
<reference evidence="2 3" key="1">
    <citation type="submission" date="2017-12" db="EMBL/GenBank/DDBJ databases">
        <title>Comparative genomics of Botrytis spp.</title>
        <authorList>
            <person name="Valero-Jimenez C.A."/>
            <person name="Tapia P."/>
            <person name="Veloso J."/>
            <person name="Silva-Moreno E."/>
            <person name="Staats M."/>
            <person name="Valdes J.H."/>
            <person name="Van Kan J.A.L."/>
        </authorList>
    </citation>
    <scope>NUCLEOTIDE SEQUENCE [LARGE SCALE GENOMIC DNA]</scope>
    <source>
        <strain evidence="2 3">Bt9001</strain>
    </source>
</reference>
<accession>A0A4Z1E567</accession>
<proteinExistence type="predicted"/>
<name>A0A4Z1E567_9HELO</name>
<feature type="region of interest" description="Disordered" evidence="1">
    <location>
        <begin position="60"/>
        <end position="109"/>
    </location>
</feature>
<protein>
    <submittedName>
        <fullName evidence="2">Uncharacterized protein</fullName>
    </submittedName>
</protein>
<keyword evidence="3" id="KW-1185">Reference proteome</keyword>
<comment type="caution">
    <text evidence="2">The sequence shown here is derived from an EMBL/GenBank/DDBJ whole genome shotgun (WGS) entry which is preliminary data.</text>
</comment>